<sequence>MRDEPKNKGRCPIEDDGPVLFSSNQIAVDIFQECRPSAKQVGAEDKTYFYLHPADIEALFRVHAIPLDEQPRLLSKVFLLQDEANRRSPQRPRKPAKSRSRRLR</sequence>
<name>A0A0F9IWW5_9ZZZZ</name>
<feature type="compositionally biased region" description="Basic residues" evidence="1">
    <location>
        <begin position="88"/>
        <end position="104"/>
    </location>
</feature>
<comment type="caution">
    <text evidence="2">The sequence shown here is derived from an EMBL/GenBank/DDBJ whole genome shotgun (WGS) entry which is preliminary data.</text>
</comment>
<reference evidence="2" key="1">
    <citation type="journal article" date="2015" name="Nature">
        <title>Complex archaea that bridge the gap between prokaryotes and eukaryotes.</title>
        <authorList>
            <person name="Spang A."/>
            <person name="Saw J.H."/>
            <person name="Jorgensen S.L."/>
            <person name="Zaremba-Niedzwiedzka K."/>
            <person name="Martijn J."/>
            <person name="Lind A.E."/>
            <person name="van Eijk R."/>
            <person name="Schleper C."/>
            <person name="Guy L."/>
            <person name="Ettema T.J."/>
        </authorList>
    </citation>
    <scope>NUCLEOTIDE SEQUENCE</scope>
</reference>
<evidence type="ECO:0000313" key="2">
    <source>
        <dbReference type="EMBL" id="KKL91582.1"/>
    </source>
</evidence>
<protein>
    <submittedName>
        <fullName evidence="2">Uncharacterized protein</fullName>
    </submittedName>
</protein>
<accession>A0A0F9IWW5</accession>
<feature type="region of interest" description="Disordered" evidence="1">
    <location>
        <begin position="84"/>
        <end position="104"/>
    </location>
</feature>
<dbReference type="EMBL" id="LAZR01019693">
    <property type="protein sequence ID" value="KKL91582.1"/>
    <property type="molecule type" value="Genomic_DNA"/>
</dbReference>
<proteinExistence type="predicted"/>
<organism evidence="2">
    <name type="scientific">marine sediment metagenome</name>
    <dbReference type="NCBI Taxonomy" id="412755"/>
    <lineage>
        <taxon>unclassified sequences</taxon>
        <taxon>metagenomes</taxon>
        <taxon>ecological metagenomes</taxon>
    </lineage>
</organism>
<gene>
    <name evidence="2" type="ORF">LCGC14_1893250</name>
</gene>
<evidence type="ECO:0000256" key="1">
    <source>
        <dbReference type="SAM" id="MobiDB-lite"/>
    </source>
</evidence>
<dbReference type="AlphaFoldDB" id="A0A0F9IWW5"/>